<dbReference type="KEGG" id="vat:B7L28_03345"/>
<dbReference type="Proteomes" id="UP001236274">
    <property type="component" value="Unassembled WGS sequence"/>
</dbReference>
<dbReference type="RefSeq" id="WP_005381039.1">
    <property type="nucleotide sequence ID" value="NZ_CABFMO010000044.1"/>
</dbReference>
<evidence type="ECO:0000313" key="6">
    <source>
        <dbReference type="Proteomes" id="UP000070226"/>
    </source>
</evidence>
<dbReference type="EMBL" id="LRQT01000004">
    <property type="protein sequence ID" value="KXA65421.1"/>
    <property type="molecule type" value="Genomic_DNA"/>
</dbReference>
<dbReference type="NCBIfam" id="NF003359">
    <property type="entry name" value="PRK04424.1"/>
    <property type="match status" value="1"/>
</dbReference>
<proteinExistence type="predicted"/>
<dbReference type="SUPFAM" id="SSF54637">
    <property type="entry name" value="Thioesterase/thiol ester dehydrase-isomerase"/>
    <property type="match status" value="1"/>
</dbReference>
<gene>
    <name evidence="5" type="primary">fapR</name>
    <name evidence="4" type="ORF">HMPREF3233_00191</name>
    <name evidence="5" type="ORF">QP520_08435</name>
</gene>
<accession>A0A133S6V8</accession>
<reference evidence="4 6" key="1">
    <citation type="submission" date="2016-01" db="EMBL/GenBank/DDBJ databases">
        <authorList>
            <person name="Oliw E.H."/>
        </authorList>
    </citation>
    <scope>NUCLEOTIDE SEQUENCE [LARGE SCALE GENOMIC DNA]</scope>
    <source>
        <strain evidence="4 6">CMW7756B</strain>
    </source>
</reference>
<dbReference type="Gene3D" id="3.10.129.10">
    <property type="entry name" value="Hotdog Thioesterase"/>
    <property type="match status" value="1"/>
</dbReference>
<dbReference type="EMBL" id="JASORJ010000020">
    <property type="protein sequence ID" value="MDK7357651.1"/>
    <property type="molecule type" value="Genomic_DNA"/>
</dbReference>
<evidence type="ECO:0000256" key="2">
    <source>
        <dbReference type="ARBA" id="ARBA00023163"/>
    </source>
</evidence>
<evidence type="ECO:0000259" key="3">
    <source>
        <dbReference type="Pfam" id="PF08220"/>
    </source>
</evidence>
<dbReference type="GeneID" id="57773394"/>
<organism evidence="4">
    <name type="scientific">Veillonella atypica</name>
    <dbReference type="NCBI Taxonomy" id="39777"/>
    <lineage>
        <taxon>Bacteria</taxon>
        <taxon>Bacillati</taxon>
        <taxon>Bacillota</taxon>
        <taxon>Negativicutes</taxon>
        <taxon>Veillonellales</taxon>
        <taxon>Veillonellaceae</taxon>
        <taxon>Veillonella</taxon>
    </lineage>
</organism>
<sequence length="187" mass="21471">MSRLKKQERQKQLTEKLNITPFLTDEELASHFGVSVPTIRLDRLELGIPELRERIKAMATEHAQDEQPEPIQHEIVGELIDVTEGKQALSMLHTTPDMEDRFGYIDPQYLYAQANSLAKLVMGSTLCSAEVGNIKYKNPVESGTNLVAKAEIVRRRGDKYFIWVIIRDKIKEVFRAKFIMESVENRV</sequence>
<dbReference type="InterPro" id="IPR001034">
    <property type="entry name" value="DeoR_HTH"/>
</dbReference>
<dbReference type="STRING" id="39777.B7L28_03345"/>
<dbReference type="InterPro" id="IPR036388">
    <property type="entry name" value="WH-like_DNA-bd_sf"/>
</dbReference>
<dbReference type="AlphaFoldDB" id="A0A133S6V8"/>
<evidence type="ECO:0000313" key="5">
    <source>
        <dbReference type="EMBL" id="MDK7357651.1"/>
    </source>
</evidence>
<feature type="domain" description="HTH deoR-type" evidence="3">
    <location>
        <begin position="9"/>
        <end position="42"/>
    </location>
</feature>
<comment type="caution">
    <text evidence="4">The sequence shown here is derived from an EMBL/GenBank/DDBJ whole genome shotgun (WGS) entry which is preliminary data.</text>
</comment>
<keyword evidence="2" id="KW-0804">Transcription</keyword>
<keyword evidence="1" id="KW-0805">Transcription regulation</keyword>
<dbReference type="Proteomes" id="UP000070226">
    <property type="component" value="Unassembled WGS sequence"/>
</dbReference>
<reference evidence="5" key="2">
    <citation type="submission" date="2023-05" db="EMBL/GenBank/DDBJ databases">
        <title>Cataloging the Phylogenetic Diversity of Human Bladder Bacteria.</title>
        <authorList>
            <person name="Du J."/>
        </authorList>
    </citation>
    <scope>NUCLEOTIDE SEQUENCE</scope>
    <source>
        <strain evidence="5">UMB10101</strain>
    </source>
</reference>
<evidence type="ECO:0000313" key="4">
    <source>
        <dbReference type="EMBL" id="KXA65421.1"/>
    </source>
</evidence>
<protein>
    <submittedName>
        <fullName evidence="4 5">Transcription factor FapR</fullName>
    </submittedName>
</protein>
<dbReference type="GO" id="GO:0003700">
    <property type="term" value="F:DNA-binding transcription factor activity"/>
    <property type="evidence" value="ECO:0007669"/>
    <property type="project" value="InterPro"/>
</dbReference>
<dbReference type="Pfam" id="PF08220">
    <property type="entry name" value="HTH_DeoR"/>
    <property type="match status" value="1"/>
</dbReference>
<name>A0A133S6V8_9FIRM</name>
<dbReference type="Gene3D" id="1.10.10.10">
    <property type="entry name" value="Winged helix-like DNA-binding domain superfamily/Winged helix DNA-binding domain"/>
    <property type="match status" value="1"/>
</dbReference>
<dbReference type="InterPro" id="IPR029069">
    <property type="entry name" value="HotDog_dom_sf"/>
</dbReference>
<evidence type="ECO:0000256" key="1">
    <source>
        <dbReference type="ARBA" id="ARBA00023015"/>
    </source>
</evidence>
<dbReference type="PATRIC" id="fig|39777.7.peg.184"/>